<dbReference type="Proteomes" id="UP001630969">
    <property type="component" value="Unassembled WGS sequence"/>
</dbReference>
<feature type="domain" description="Isochorismatase-like" evidence="2">
    <location>
        <begin position="5"/>
        <end position="187"/>
    </location>
</feature>
<dbReference type="GO" id="GO:0016787">
    <property type="term" value="F:hydrolase activity"/>
    <property type="evidence" value="ECO:0007669"/>
    <property type="project" value="UniProtKB-KW"/>
</dbReference>
<proteinExistence type="predicted"/>
<keyword evidence="1 3" id="KW-0378">Hydrolase</keyword>
<organism evidence="3 4">
    <name type="scientific">Aeromonas bivalvium</name>
    <dbReference type="NCBI Taxonomy" id="440079"/>
    <lineage>
        <taxon>Bacteria</taxon>
        <taxon>Pseudomonadati</taxon>
        <taxon>Pseudomonadota</taxon>
        <taxon>Gammaproteobacteria</taxon>
        <taxon>Aeromonadales</taxon>
        <taxon>Aeromonadaceae</taxon>
        <taxon>Aeromonas</taxon>
    </lineage>
</organism>
<dbReference type="EC" id="3.-.-.-" evidence="3"/>
<dbReference type="SUPFAM" id="SSF52499">
    <property type="entry name" value="Isochorismatase-like hydrolases"/>
    <property type="match status" value="1"/>
</dbReference>
<dbReference type="RefSeq" id="WP_111874066.1">
    <property type="nucleotide sequence ID" value="NZ_JBGXAX010000003.1"/>
</dbReference>
<keyword evidence="4" id="KW-1185">Reference proteome</keyword>
<evidence type="ECO:0000313" key="4">
    <source>
        <dbReference type="Proteomes" id="UP001630969"/>
    </source>
</evidence>
<sequence>MTDKALLVIDFIKDLAHPDGKVAACSRHVQEQDAITHANQALAHARARGWLVILVKVGFEANYHLQPKGSPIFGRAQEFGALRLDGEGGEFHPDLAVLGTDLVLEKPRVSPFYGTALEAALRVNGIEHLYLCGISTTWAIQAAARDGHDRDYAITILEDACAAADANEHHASLRQLGRIAEVIRVEQLVSAQGR</sequence>
<dbReference type="CDD" id="cd00431">
    <property type="entry name" value="cysteine_hydrolases"/>
    <property type="match status" value="1"/>
</dbReference>
<accession>A0ABW9GNP5</accession>
<evidence type="ECO:0000256" key="1">
    <source>
        <dbReference type="ARBA" id="ARBA00022801"/>
    </source>
</evidence>
<evidence type="ECO:0000259" key="2">
    <source>
        <dbReference type="Pfam" id="PF00857"/>
    </source>
</evidence>
<dbReference type="EMBL" id="JBGXBU010000002">
    <property type="protein sequence ID" value="MFM4892774.1"/>
    <property type="molecule type" value="Genomic_DNA"/>
</dbReference>
<reference evidence="3 4" key="1">
    <citation type="submission" date="2024-09" db="EMBL/GenBank/DDBJ databases">
        <title>Aeromonas strains Genome sequencing and assembly.</title>
        <authorList>
            <person name="Hu X."/>
            <person name="Tang B."/>
        </authorList>
    </citation>
    <scope>NUCLEOTIDE SEQUENCE [LARGE SCALE GENOMIC DNA]</scope>
    <source>
        <strain evidence="3 4">NB23SCDHY001</strain>
    </source>
</reference>
<name>A0ABW9GNP5_9GAMM</name>
<dbReference type="InterPro" id="IPR050272">
    <property type="entry name" value="Isochorismatase-like_hydrls"/>
</dbReference>
<comment type="caution">
    <text evidence="3">The sequence shown here is derived from an EMBL/GenBank/DDBJ whole genome shotgun (WGS) entry which is preliminary data.</text>
</comment>
<dbReference type="PANTHER" id="PTHR43540:SF1">
    <property type="entry name" value="ISOCHORISMATASE HYDROLASE"/>
    <property type="match status" value="1"/>
</dbReference>
<dbReference type="PANTHER" id="PTHR43540">
    <property type="entry name" value="PEROXYUREIDOACRYLATE/UREIDOACRYLATE AMIDOHYDROLASE-RELATED"/>
    <property type="match status" value="1"/>
</dbReference>
<dbReference type="InterPro" id="IPR036380">
    <property type="entry name" value="Isochorismatase-like_sf"/>
</dbReference>
<protein>
    <submittedName>
        <fullName evidence="3">Isochorismatase family cysteine hydrolase</fullName>
        <ecNumber evidence="3">3.-.-.-</ecNumber>
    </submittedName>
</protein>
<gene>
    <name evidence="3" type="ORF">ACEUDJ_07835</name>
</gene>
<dbReference type="Gene3D" id="3.40.50.850">
    <property type="entry name" value="Isochorismatase-like"/>
    <property type="match status" value="1"/>
</dbReference>
<dbReference type="InterPro" id="IPR000868">
    <property type="entry name" value="Isochorismatase-like_dom"/>
</dbReference>
<dbReference type="GeneID" id="97220000"/>
<evidence type="ECO:0000313" key="3">
    <source>
        <dbReference type="EMBL" id="MFM4892774.1"/>
    </source>
</evidence>
<dbReference type="Pfam" id="PF00857">
    <property type="entry name" value="Isochorismatase"/>
    <property type="match status" value="1"/>
</dbReference>